<dbReference type="Proteomes" id="UP001596074">
    <property type="component" value="Unassembled WGS sequence"/>
</dbReference>
<reference evidence="3" key="1">
    <citation type="journal article" date="2019" name="Int. J. Syst. Evol. Microbiol.">
        <title>The Global Catalogue of Microorganisms (GCM) 10K type strain sequencing project: providing services to taxonomists for standard genome sequencing and annotation.</title>
        <authorList>
            <consortium name="The Broad Institute Genomics Platform"/>
            <consortium name="The Broad Institute Genome Sequencing Center for Infectious Disease"/>
            <person name="Wu L."/>
            <person name="Ma J."/>
        </authorList>
    </citation>
    <scope>NUCLEOTIDE SEQUENCE [LARGE SCALE GENOMIC DNA]</scope>
    <source>
        <strain evidence="3">KCTC 42087</strain>
    </source>
</reference>
<dbReference type="RefSeq" id="WP_378292849.1">
    <property type="nucleotide sequence ID" value="NZ_JBHSON010000166.1"/>
</dbReference>
<sequence length="65" mass="7356">PRRVRQANLAPQLREESTGENAAPEEQAPPRAERSPEEMRSMMSSIQRGTRRGRTESTIEFDEGS</sequence>
<feature type="compositionally biased region" description="Basic and acidic residues" evidence="1">
    <location>
        <begin position="31"/>
        <end position="40"/>
    </location>
</feature>
<dbReference type="EMBL" id="JBHSON010000166">
    <property type="protein sequence ID" value="MFC5754592.1"/>
    <property type="molecule type" value="Genomic_DNA"/>
</dbReference>
<evidence type="ECO:0000313" key="3">
    <source>
        <dbReference type="Proteomes" id="UP001596074"/>
    </source>
</evidence>
<gene>
    <name evidence="2" type="ORF">ACFPZN_54025</name>
</gene>
<protein>
    <recommendedName>
        <fullName evidence="4">Histidine kinase</fullName>
    </recommendedName>
</protein>
<comment type="caution">
    <text evidence="2">The sequence shown here is derived from an EMBL/GenBank/DDBJ whole genome shotgun (WGS) entry which is preliminary data.</text>
</comment>
<accession>A0ABW1AIW1</accession>
<feature type="region of interest" description="Disordered" evidence="1">
    <location>
        <begin position="1"/>
        <end position="65"/>
    </location>
</feature>
<proteinExistence type="predicted"/>
<feature type="non-terminal residue" evidence="2">
    <location>
        <position position="1"/>
    </location>
</feature>
<keyword evidence="3" id="KW-1185">Reference proteome</keyword>
<evidence type="ECO:0000256" key="1">
    <source>
        <dbReference type="SAM" id="MobiDB-lite"/>
    </source>
</evidence>
<evidence type="ECO:0008006" key="4">
    <source>
        <dbReference type="Google" id="ProtNLM"/>
    </source>
</evidence>
<name>A0ABW1AIW1_9ACTN</name>
<evidence type="ECO:0000313" key="2">
    <source>
        <dbReference type="EMBL" id="MFC5754592.1"/>
    </source>
</evidence>
<organism evidence="2 3">
    <name type="scientific">Actinomadura rugatobispora</name>
    <dbReference type="NCBI Taxonomy" id="1994"/>
    <lineage>
        <taxon>Bacteria</taxon>
        <taxon>Bacillati</taxon>
        <taxon>Actinomycetota</taxon>
        <taxon>Actinomycetes</taxon>
        <taxon>Streptosporangiales</taxon>
        <taxon>Thermomonosporaceae</taxon>
        <taxon>Actinomadura</taxon>
    </lineage>
</organism>